<reference evidence="1 2" key="1">
    <citation type="journal article" date="2024" name="Elife">
        <title>Polysaccharide breakdown products drive degradation-dispersal cycles of foraging bacteria through changes in metabolism and motility.</title>
        <authorList>
            <person name="Stubbusch A.K."/>
            <person name="Keegstra J.M."/>
            <person name="Schwartzman J."/>
            <person name="Pontrelli S."/>
            <person name="Clerc E.E."/>
            <person name="Stocker R."/>
            <person name="Magnabosco C."/>
            <person name="Schubert O.T."/>
            <person name="Ackermann M."/>
            <person name="D'Souza G.G."/>
        </authorList>
    </citation>
    <scope>NUCLEOTIDE SEQUENCE [LARGE SCALE GENOMIC DNA]</scope>
    <source>
        <strain evidence="1 2">ZF270</strain>
    </source>
</reference>
<dbReference type="RefSeq" id="WP_010432080.1">
    <property type="nucleotide sequence ID" value="NZ_AIDR02000030.1"/>
</dbReference>
<dbReference type="AlphaFoldDB" id="A0AAN0LQ74"/>
<accession>A0AAN0LQ74</accession>
<organism evidence="1 2">
    <name type="scientific">Vibrio cyclitrophicus ZF270</name>
    <dbReference type="NCBI Taxonomy" id="1136176"/>
    <lineage>
        <taxon>Bacteria</taxon>
        <taxon>Pseudomonadati</taxon>
        <taxon>Pseudomonadota</taxon>
        <taxon>Gammaproteobacteria</taxon>
        <taxon>Vibrionales</taxon>
        <taxon>Vibrionaceae</taxon>
        <taxon>Vibrio</taxon>
    </lineage>
</organism>
<dbReference type="Proteomes" id="UP001441914">
    <property type="component" value="Chromosome 2"/>
</dbReference>
<dbReference type="GeneID" id="50232143"/>
<name>A0AAN0LQ74_9VIBR</name>
<gene>
    <name evidence="1" type="ORF">QYQ95_19480</name>
</gene>
<proteinExistence type="predicted"/>
<dbReference type="EMBL" id="CP135177">
    <property type="protein sequence ID" value="WZS87291.1"/>
    <property type="molecule type" value="Genomic_DNA"/>
</dbReference>
<evidence type="ECO:0000313" key="1">
    <source>
        <dbReference type="EMBL" id="WZS87291.1"/>
    </source>
</evidence>
<evidence type="ECO:0000313" key="2">
    <source>
        <dbReference type="Proteomes" id="UP001441914"/>
    </source>
</evidence>
<keyword evidence="2" id="KW-1185">Reference proteome</keyword>
<protein>
    <submittedName>
        <fullName evidence="1">Transcriptional regulator</fullName>
    </submittedName>
</protein>
<sequence>MTKVSTKQSSKNLDINRTLFKGQDVETAASWLHSTRQIIAVGIGGGSTIASQEP</sequence>